<evidence type="ECO:0000256" key="15">
    <source>
        <dbReference type="ARBA" id="ARBA00023136"/>
    </source>
</evidence>
<dbReference type="InterPro" id="IPR022398">
    <property type="entry name" value="Peptidase_S8_His-AS"/>
</dbReference>
<organism evidence="28 29">
    <name type="scientific">Wallemia ichthyophaga</name>
    <dbReference type="NCBI Taxonomy" id="245174"/>
    <lineage>
        <taxon>Eukaryota</taxon>
        <taxon>Fungi</taxon>
        <taxon>Dikarya</taxon>
        <taxon>Basidiomycota</taxon>
        <taxon>Wallemiomycotina</taxon>
        <taxon>Wallemiomycetes</taxon>
        <taxon>Wallemiales</taxon>
        <taxon>Wallemiaceae</taxon>
        <taxon>Wallemia</taxon>
    </lineage>
</organism>
<feature type="compositionally biased region" description="Acidic residues" evidence="24">
    <location>
        <begin position="611"/>
        <end position="626"/>
    </location>
</feature>
<dbReference type="Pfam" id="PF01483">
    <property type="entry name" value="P_proprotein"/>
    <property type="match status" value="1"/>
</dbReference>
<dbReference type="SUPFAM" id="SSF52743">
    <property type="entry name" value="Subtilisin-like"/>
    <property type="match status" value="1"/>
</dbReference>
<feature type="signal peptide" evidence="25">
    <location>
        <begin position="1"/>
        <end position="16"/>
    </location>
</feature>
<keyword evidence="7 23" id="KW-0645">Protease</keyword>
<comment type="pathway">
    <text evidence="2">Nucleotide-sugar biosynthesis; UDP-N-acetyl-alpha-D-glucosamine biosynthesis; N-acetyl-alpha-D-glucosamine 1-phosphate from alpha-D-glucosamine 6-phosphate (route I): step 1/2.</text>
</comment>
<dbReference type="InterPro" id="IPR036852">
    <property type="entry name" value="Peptidase_S8/S53_dom_sf"/>
</dbReference>
<evidence type="ECO:0000256" key="19">
    <source>
        <dbReference type="ARBA" id="ARBA00030011"/>
    </source>
</evidence>
<keyword evidence="15" id="KW-0472">Membrane</keyword>
<dbReference type="CDD" id="cd04059">
    <property type="entry name" value="Peptidases_S8_Protein_convertases_Kexins_Furin-like"/>
    <property type="match status" value="1"/>
</dbReference>
<dbReference type="InterPro" id="IPR034182">
    <property type="entry name" value="Kexin/furin"/>
</dbReference>
<evidence type="ECO:0000256" key="9">
    <source>
        <dbReference type="ARBA" id="ARBA00022692"/>
    </source>
</evidence>
<feature type="region of interest" description="Disordered" evidence="24">
    <location>
        <begin position="605"/>
        <end position="671"/>
    </location>
</feature>
<dbReference type="GO" id="GO:0016485">
    <property type="term" value="P:protein processing"/>
    <property type="evidence" value="ECO:0007669"/>
    <property type="project" value="TreeGrafter"/>
</dbReference>
<feature type="compositionally biased region" description="Basic and acidic residues" evidence="24">
    <location>
        <begin position="644"/>
        <end position="657"/>
    </location>
</feature>
<feature type="active site" description="Charge relay system" evidence="22 23">
    <location>
        <position position="378"/>
    </location>
</feature>
<feature type="domain" description="N-acetyltransferase" evidence="26">
    <location>
        <begin position="833"/>
        <end position="981"/>
    </location>
</feature>
<evidence type="ECO:0000256" key="21">
    <source>
        <dbReference type="ARBA" id="ARBA00048964"/>
    </source>
</evidence>
<dbReference type="InterPro" id="IPR016181">
    <property type="entry name" value="Acyl_CoA_acyltransferase"/>
</dbReference>
<dbReference type="Gene3D" id="3.40.50.200">
    <property type="entry name" value="Peptidase S8/S53 domain"/>
    <property type="match status" value="1"/>
</dbReference>
<evidence type="ECO:0000256" key="16">
    <source>
        <dbReference type="ARBA" id="ARBA00023145"/>
    </source>
</evidence>
<dbReference type="GO" id="GO:0004343">
    <property type="term" value="F:glucosamine 6-phosphate N-acetyltransferase activity"/>
    <property type="evidence" value="ECO:0007669"/>
    <property type="project" value="UniProtKB-EC"/>
</dbReference>
<evidence type="ECO:0000256" key="6">
    <source>
        <dbReference type="ARBA" id="ARBA00012703"/>
    </source>
</evidence>
<dbReference type="Gene3D" id="3.30.450.40">
    <property type="match status" value="1"/>
</dbReference>
<evidence type="ECO:0000256" key="3">
    <source>
        <dbReference type="ARBA" id="ARBA00005325"/>
    </source>
</evidence>
<dbReference type="InterPro" id="IPR000209">
    <property type="entry name" value="Peptidase_S8/S53_dom"/>
</dbReference>
<feature type="compositionally biased region" description="Polar residues" evidence="24">
    <location>
        <begin position="801"/>
        <end position="812"/>
    </location>
</feature>
<dbReference type="FunFam" id="3.40.50.200:FF:000005">
    <property type="entry name" value="Proprotein convertase subtilisin/kexin type 7"/>
    <property type="match status" value="1"/>
</dbReference>
<dbReference type="PROSITE" id="PS51186">
    <property type="entry name" value="GNAT"/>
    <property type="match status" value="1"/>
</dbReference>
<dbReference type="Gene3D" id="3.40.630.30">
    <property type="match status" value="1"/>
</dbReference>
<dbReference type="SUPFAM" id="SSF55729">
    <property type="entry name" value="Acyl-CoA N-acyltransferases (Nat)"/>
    <property type="match status" value="1"/>
</dbReference>
<evidence type="ECO:0000256" key="5">
    <source>
        <dbReference type="ARBA" id="ARBA00011012"/>
    </source>
</evidence>
<dbReference type="PROSITE" id="PS51892">
    <property type="entry name" value="SUBTILASE"/>
    <property type="match status" value="1"/>
</dbReference>
<dbReference type="InterPro" id="IPR008979">
    <property type="entry name" value="Galactose-bd-like_sf"/>
</dbReference>
<dbReference type="Proteomes" id="UP000306954">
    <property type="component" value="Unassembled WGS sequence"/>
</dbReference>
<keyword evidence="11 23" id="KW-0378">Hydrolase</keyword>
<evidence type="ECO:0000256" key="14">
    <source>
        <dbReference type="ARBA" id="ARBA00022989"/>
    </source>
</evidence>
<dbReference type="SUPFAM" id="SSF55781">
    <property type="entry name" value="GAF domain-like"/>
    <property type="match status" value="1"/>
</dbReference>
<dbReference type="PROSITE" id="PS51829">
    <property type="entry name" value="P_HOMO_B"/>
    <property type="match status" value="1"/>
</dbReference>
<dbReference type="Gene3D" id="2.60.120.260">
    <property type="entry name" value="Galactose-binding domain-like"/>
    <property type="match status" value="1"/>
</dbReference>
<evidence type="ECO:0000256" key="8">
    <source>
        <dbReference type="ARBA" id="ARBA00022679"/>
    </source>
</evidence>
<feature type="region of interest" description="Disordered" evidence="24">
    <location>
        <begin position="728"/>
        <end position="816"/>
    </location>
</feature>
<dbReference type="GO" id="GO:0005802">
    <property type="term" value="C:trans-Golgi network"/>
    <property type="evidence" value="ECO:0007669"/>
    <property type="project" value="TreeGrafter"/>
</dbReference>
<evidence type="ECO:0000256" key="4">
    <source>
        <dbReference type="ARBA" id="ARBA00006048"/>
    </source>
</evidence>
<comment type="similarity">
    <text evidence="5">Belongs to the Mo25 family.</text>
</comment>
<dbReference type="PANTHER" id="PTHR42884">
    <property type="entry name" value="PROPROTEIN CONVERTASE SUBTILISIN/KEXIN-RELATED"/>
    <property type="match status" value="1"/>
</dbReference>
<comment type="similarity">
    <text evidence="3">Belongs to the peptidase S8 family. Furin subfamily.</text>
</comment>
<dbReference type="Pfam" id="PF00583">
    <property type="entry name" value="Acetyltransf_1"/>
    <property type="match status" value="1"/>
</dbReference>
<comment type="caution">
    <text evidence="28">The sequence shown here is derived from an EMBL/GenBank/DDBJ whole genome shotgun (WGS) entry which is preliminary data.</text>
</comment>
<evidence type="ECO:0000313" key="29">
    <source>
        <dbReference type="Proteomes" id="UP000306954"/>
    </source>
</evidence>
<dbReference type="InterPro" id="IPR000182">
    <property type="entry name" value="GNAT_dom"/>
</dbReference>
<evidence type="ECO:0000256" key="18">
    <source>
        <dbReference type="ARBA" id="ARBA00023315"/>
    </source>
</evidence>
<sequence>MKIALLPLIAHTLVHGYNIPAQKNYQTHDYYVVQSHLDSSEMSSALEAFGEEYGMKFVENVGELDNHHLFKVDKGRSLDDLHSSLSKRDHYPFRSLTYQQPRQKLHKRAPLHPDTDSARVAQSLGINDPIFADQWHLVNDKKPEHSINVAPVWQQGIKGQGVRVAVVDDGLDIHSEDLSPSFFPEGSWDFNDHTALPIPRLREDSHGTRCAGEIAAASNDVCGVGVAYESKVAGIRILSTPISDADEATALNHAYQLNDIYSCSWGPPDDGRSVEAPSDLIAKAFVNGVQRGRSGKGSLFVFASGNGAASDDQCNFDGYTNSIYSITVAAISRDGTHPYYSEACTANLVVTYSSGSNDSIHTTDVGANACTSRHGGTSAAAPIAAGIYALVLQVRPDLGWRDLQHLSVNTAEPINLEEDGWAPTAAGRMYNNRYGYGKLNTEKIVDAAHNHKLVKPQAWYEAPIVKIPNGVNIVGQPLNGHWYESNFHLSANRMRHHNIERLEHITATVWIDHDRRGDIEVELISPNNVKSVLAKPRRYDGSTEGLNGWKFMSTKHWDENPVGDWKIRVKDGFHPKKRGNFKAWSIGFWGEAADATKAVDYVLPFERPEGDSDNGDDDDDDDDDNSSSDMPEYLGPSTTYQRPKPTDHLPEDHHEAGDEIPESSYTPTPDEGYLDNSTFLLNHQSWLIGAALAGLSLVAAVGTVWVIRRKKAQELARADEDSRGVYASLNQGGGDSHRMTEFSSNNGGRTRELYDAFKLADSDSEESDEDNGKNEEYKDEDETERGDESQVLYDKDDGTGNVHNEAQTSSKPWNEEERNLIPQSVASTLPAGYSLRPLSSADYDKGHINLLSVLSKATDPGRQAYVQRFNFLKSIPDTYYTIIITDNADKVVGCGTVLLERKFLRGLGVVGHIEDIAVDKNQQGKSLGKKIILSLTEIAQSRGAYKVILDCSKENIPFYEKCGYQHKEYEMNPDDIGKLLQQMKHVLNGDGDSHPQPEAIAQLAQEVYALDLLQLLIKKIGKLEFEARKEVTTVFNCLLRRQIGLRYPTVEYILTKPQVLFLTLDGYNDEDVSLNTGMILREMLRHEALVKLLLYDEQHFYTFPKYIETTTFGVSCDAFSNFKECLTRHKALVAEYLELNYDRVFVANPKKAPTIAAILRRNREKLIVFLKEFHNDKDDEVFTVSLSLDTNTTLTQAQDEKMFLIHNINELNLSNAASILFWTLKEINQVNWAGFYIHNKSTNILELGPFHGLPACQTIKAEVNKGICADTFCNANPILVPNVDEYPVVPLFASSGTCVGVMDFDSLTLNGFEEVDKVNMVKIASLLANHCDFTSLL</sequence>
<dbReference type="SUPFAM" id="SSF48371">
    <property type="entry name" value="ARM repeat"/>
    <property type="match status" value="1"/>
</dbReference>
<dbReference type="Gene3D" id="1.25.10.10">
    <property type="entry name" value="Leucine-rich Repeat Variant"/>
    <property type="match status" value="2"/>
</dbReference>
<comment type="similarity">
    <text evidence="4">Belongs to the acetyltransferase family. GNA1 subfamily.</text>
</comment>
<keyword evidence="8" id="KW-0808">Transferase</keyword>
<evidence type="ECO:0000256" key="22">
    <source>
        <dbReference type="PIRSR" id="PIRSR615500-1"/>
    </source>
</evidence>
<dbReference type="InterPro" id="IPR015500">
    <property type="entry name" value="Peptidase_S8_subtilisin-rel"/>
</dbReference>
<evidence type="ECO:0000256" key="1">
    <source>
        <dbReference type="ARBA" id="ARBA00004370"/>
    </source>
</evidence>
<keyword evidence="12 23" id="KW-0720">Serine protease</keyword>
<evidence type="ECO:0000259" key="26">
    <source>
        <dbReference type="PROSITE" id="PS51186"/>
    </source>
</evidence>
<comment type="subcellular location">
    <subcellularLocation>
        <location evidence="1">Membrane</location>
    </subcellularLocation>
</comment>
<feature type="chain" id="PRO_5030101550" description="glucosamine-phosphate N-acetyltransferase" evidence="25">
    <location>
        <begin position="17"/>
        <end position="1337"/>
    </location>
</feature>
<evidence type="ECO:0000256" key="25">
    <source>
        <dbReference type="SAM" id="SignalP"/>
    </source>
</evidence>
<evidence type="ECO:0000256" key="17">
    <source>
        <dbReference type="ARBA" id="ARBA00023180"/>
    </source>
</evidence>
<keyword evidence="9" id="KW-0812">Transmembrane</keyword>
<dbReference type="PROSITE" id="PS00137">
    <property type="entry name" value="SUBTILASE_HIS"/>
    <property type="match status" value="1"/>
</dbReference>
<dbReference type="GO" id="GO:0007323">
    <property type="term" value="P:peptide pheromone maturation"/>
    <property type="evidence" value="ECO:0007669"/>
    <property type="project" value="UniProtKB-ARBA"/>
</dbReference>
<feature type="active site" description="Charge relay system" evidence="22 23">
    <location>
        <position position="206"/>
    </location>
</feature>
<dbReference type="EMBL" id="SPOF01000001">
    <property type="protein sequence ID" value="TIB17365.1"/>
    <property type="molecule type" value="Genomic_DNA"/>
</dbReference>
<dbReference type="GO" id="GO:0000139">
    <property type="term" value="C:Golgi membrane"/>
    <property type="evidence" value="ECO:0007669"/>
    <property type="project" value="TreeGrafter"/>
</dbReference>
<dbReference type="InterPro" id="IPR023828">
    <property type="entry name" value="Peptidase_S8_Ser-AS"/>
</dbReference>
<evidence type="ECO:0000256" key="2">
    <source>
        <dbReference type="ARBA" id="ARBA00004832"/>
    </source>
</evidence>
<dbReference type="Pfam" id="PF00082">
    <property type="entry name" value="Peptidase_S8"/>
    <property type="match status" value="1"/>
</dbReference>
<evidence type="ECO:0000256" key="10">
    <source>
        <dbReference type="ARBA" id="ARBA00022729"/>
    </source>
</evidence>
<dbReference type="FunFam" id="2.60.120.260:FF:000026">
    <property type="entry name" value="proprotein convertase subtilisin/kexin type 7"/>
    <property type="match status" value="1"/>
</dbReference>
<keyword evidence="13" id="KW-0106">Calcium</keyword>
<comment type="catalytic activity">
    <reaction evidence="21">
        <text>D-glucosamine 6-phosphate + acetyl-CoA = N-acetyl-D-glucosamine 6-phosphate + CoA + H(+)</text>
        <dbReference type="Rhea" id="RHEA:10292"/>
        <dbReference type="ChEBI" id="CHEBI:15378"/>
        <dbReference type="ChEBI" id="CHEBI:57287"/>
        <dbReference type="ChEBI" id="CHEBI:57288"/>
        <dbReference type="ChEBI" id="CHEBI:57513"/>
        <dbReference type="ChEBI" id="CHEBI:58725"/>
        <dbReference type="EC" id="2.3.1.4"/>
    </reaction>
</comment>
<keyword evidence="10 25" id="KW-0732">Signal</keyword>
<proteinExistence type="inferred from homology"/>
<dbReference type="InterPro" id="IPR002884">
    <property type="entry name" value="P_dom"/>
</dbReference>
<dbReference type="SUPFAM" id="SSF49785">
    <property type="entry name" value="Galactose-binding domain-like"/>
    <property type="match status" value="1"/>
</dbReference>
<protein>
    <recommendedName>
        <fullName evidence="6">glucosamine-phosphate N-acetyltransferase</fullName>
        <ecNumber evidence="6">2.3.1.4</ecNumber>
    </recommendedName>
    <alternativeName>
        <fullName evidence="19">Phosphoglucosamine acetylase</fullName>
    </alternativeName>
    <alternativeName>
        <fullName evidence="20">Phosphoglucosamine transacetylase</fullName>
    </alternativeName>
</protein>
<keyword evidence="17" id="KW-0325">Glycoprotein</keyword>
<dbReference type="GO" id="GO:0004252">
    <property type="term" value="F:serine-type endopeptidase activity"/>
    <property type="evidence" value="ECO:0007669"/>
    <property type="project" value="UniProtKB-UniRule"/>
</dbReference>
<dbReference type="PANTHER" id="PTHR42884:SF14">
    <property type="entry name" value="NEUROENDOCRINE CONVERTASE 1"/>
    <property type="match status" value="1"/>
</dbReference>
<dbReference type="EC" id="2.3.1.4" evidence="6"/>
<feature type="domain" description="P/Homo B" evidence="27">
    <location>
        <begin position="454"/>
        <end position="594"/>
    </location>
</feature>
<dbReference type="InterPro" id="IPR016024">
    <property type="entry name" value="ARM-type_fold"/>
</dbReference>
<dbReference type="Pfam" id="PF08569">
    <property type="entry name" value="Mo25"/>
    <property type="match status" value="1"/>
</dbReference>
<gene>
    <name evidence="28" type="ORF">E3P90_00013</name>
</gene>
<dbReference type="PROSITE" id="PS00138">
    <property type="entry name" value="SUBTILASE_SER"/>
    <property type="match status" value="1"/>
</dbReference>
<evidence type="ECO:0000256" key="24">
    <source>
        <dbReference type="SAM" id="MobiDB-lite"/>
    </source>
</evidence>
<accession>A0A4T0JMK9</accession>
<dbReference type="InterPro" id="IPR013878">
    <property type="entry name" value="Mo25"/>
</dbReference>
<feature type="active site" description="Charge relay system" evidence="22 23">
    <location>
        <position position="168"/>
    </location>
</feature>
<dbReference type="PROSITE" id="PS00136">
    <property type="entry name" value="SUBTILASE_ASP"/>
    <property type="match status" value="1"/>
</dbReference>
<evidence type="ECO:0000256" key="20">
    <source>
        <dbReference type="ARBA" id="ARBA00030832"/>
    </source>
</evidence>
<evidence type="ECO:0000256" key="11">
    <source>
        <dbReference type="ARBA" id="ARBA00022801"/>
    </source>
</evidence>
<dbReference type="InterPro" id="IPR011989">
    <property type="entry name" value="ARM-like"/>
</dbReference>
<dbReference type="PRINTS" id="PR00723">
    <property type="entry name" value="SUBTILISIN"/>
</dbReference>
<dbReference type="InterPro" id="IPR029016">
    <property type="entry name" value="GAF-like_dom_sf"/>
</dbReference>
<evidence type="ECO:0000256" key="12">
    <source>
        <dbReference type="ARBA" id="ARBA00022825"/>
    </source>
</evidence>
<keyword evidence="18" id="KW-0012">Acyltransferase</keyword>
<evidence type="ECO:0000259" key="27">
    <source>
        <dbReference type="PROSITE" id="PS51829"/>
    </source>
</evidence>
<keyword evidence="16" id="KW-0865">Zymogen</keyword>
<keyword evidence="14" id="KW-1133">Transmembrane helix</keyword>
<reference evidence="28 29" key="1">
    <citation type="submission" date="2019-03" db="EMBL/GenBank/DDBJ databases">
        <title>Sequencing 23 genomes of Wallemia ichthyophaga.</title>
        <authorList>
            <person name="Gostincar C."/>
        </authorList>
    </citation>
    <scope>NUCLEOTIDE SEQUENCE [LARGE SCALE GENOMIC DNA]</scope>
    <source>
        <strain evidence="28 29">EXF-8621</strain>
    </source>
</reference>
<evidence type="ECO:0000256" key="23">
    <source>
        <dbReference type="PROSITE-ProRule" id="PRU01240"/>
    </source>
</evidence>
<dbReference type="FunFam" id="3.40.630.30:FF:000105">
    <property type="entry name" value="Glucosamine 6-phosphate N-acetyltransferase"/>
    <property type="match status" value="1"/>
</dbReference>
<evidence type="ECO:0000313" key="28">
    <source>
        <dbReference type="EMBL" id="TIB17365.1"/>
    </source>
</evidence>
<evidence type="ECO:0000256" key="7">
    <source>
        <dbReference type="ARBA" id="ARBA00022670"/>
    </source>
</evidence>
<name>A0A4T0JMK9_WALIC</name>
<dbReference type="CDD" id="cd04301">
    <property type="entry name" value="NAT_SF"/>
    <property type="match status" value="1"/>
</dbReference>
<evidence type="ECO:0000256" key="13">
    <source>
        <dbReference type="ARBA" id="ARBA00022837"/>
    </source>
</evidence>
<dbReference type="InterPro" id="IPR023827">
    <property type="entry name" value="Peptidase_S8_Asp-AS"/>
</dbReference>
<feature type="compositionally biased region" description="Basic and acidic residues" evidence="24">
    <location>
        <begin position="749"/>
        <end position="761"/>
    </location>
</feature>